<dbReference type="GO" id="GO:0000974">
    <property type="term" value="C:Prp19 complex"/>
    <property type="evidence" value="ECO:0007669"/>
    <property type="project" value="UniProtKB-ARBA"/>
</dbReference>
<sequence length="296" mass="33492">MSRNTEKAQAALNRYQALKNKEAGVLESNPSLRPKNVSSVTSLPQAERWRSIVIGEISVKQTQINDPILNDYQIRDLNDAINKLLREKRSWEYRIRELGGPDYLSFGANMGNAGVYTGVDTTGTKVKGYRYFGRAKELPELKDMIAAQQNLKAANSNRLKDHEIKEKVLNERQARLTDEYYGLNEPGSETHNCASTRDTIQNDLSDALNSVSFLSQDLGDNYKMENKHSNTLLEFENKRGIEILKSRSARDRDGPASDDVEDIVDFEKEVPTGEEVKAWIVQKKKAELINRLKIGS</sequence>
<gene>
    <name evidence="8" type="primary">Piso0_003524</name>
    <name evidence="8" type="ORF">GNLVRS01_PISO0G14218g</name>
    <name evidence="9" type="ORF">GNLVRS01_PISO0H14219g</name>
</gene>
<evidence type="ECO:0000313" key="8">
    <source>
        <dbReference type="EMBL" id="CCE80408.1"/>
    </source>
</evidence>
<evidence type="ECO:0000256" key="5">
    <source>
        <dbReference type="ARBA" id="ARBA00023187"/>
    </source>
</evidence>
<name>G8YJB3_PICSO</name>
<dbReference type="OrthoDB" id="1739576at2759"/>
<dbReference type="InterPro" id="IPR029012">
    <property type="entry name" value="Helix_hairpin_bin_sf"/>
</dbReference>
<dbReference type="GO" id="GO:0000350">
    <property type="term" value="P:generation of catalytic spliceosome for second transesterification step"/>
    <property type="evidence" value="ECO:0007669"/>
    <property type="project" value="InterPro"/>
</dbReference>
<keyword evidence="6" id="KW-0539">Nucleus</keyword>
<dbReference type="InterPro" id="IPR009360">
    <property type="entry name" value="Isy1"/>
</dbReference>
<evidence type="ECO:0000256" key="7">
    <source>
        <dbReference type="ARBA" id="ARBA00073166"/>
    </source>
</evidence>
<dbReference type="FunCoup" id="G8YJB3">
    <property type="interactions" value="383"/>
</dbReference>
<dbReference type="EMBL" id="FO082053">
    <property type="protein sequence ID" value="CCE80408.1"/>
    <property type="molecule type" value="Genomic_DNA"/>
</dbReference>
<evidence type="ECO:0000256" key="3">
    <source>
        <dbReference type="ARBA" id="ARBA00019194"/>
    </source>
</evidence>
<dbReference type="GO" id="GO:0005684">
    <property type="term" value="C:U2-type spliceosomal complex"/>
    <property type="evidence" value="ECO:0007669"/>
    <property type="project" value="UniProtKB-ARBA"/>
</dbReference>
<dbReference type="GO" id="GO:0071014">
    <property type="term" value="C:post-mRNA release spliceosomal complex"/>
    <property type="evidence" value="ECO:0007669"/>
    <property type="project" value="UniProtKB-ARBA"/>
</dbReference>
<keyword evidence="10" id="KW-1185">Reference proteome</keyword>
<dbReference type="InParanoid" id="G8YJB3"/>
<dbReference type="Proteomes" id="UP000005222">
    <property type="component" value="Chromosome H"/>
</dbReference>
<keyword evidence="4" id="KW-0747">Spliceosome</keyword>
<dbReference type="FunFam" id="1.10.287.660:FF:000001">
    <property type="entry name" value="pre-mRNA-splicing factor ISY1 homolog"/>
    <property type="match status" value="1"/>
</dbReference>
<comment type="subcellular location">
    <subcellularLocation>
        <location evidence="1">Nucleus</location>
    </subcellularLocation>
</comment>
<evidence type="ECO:0000256" key="6">
    <source>
        <dbReference type="ARBA" id="ARBA00023242"/>
    </source>
</evidence>
<dbReference type="Pfam" id="PF06246">
    <property type="entry name" value="Isy1"/>
    <property type="match status" value="1"/>
</dbReference>
<dbReference type="EMBL" id="FO082052">
    <property type="protein sequence ID" value="CCE81173.1"/>
    <property type="molecule type" value="Genomic_DNA"/>
</dbReference>
<dbReference type="SUPFAM" id="SSF140102">
    <property type="entry name" value="ISY1 domain-like"/>
    <property type="match status" value="1"/>
</dbReference>
<accession>G8YJB3</accession>
<evidence type="ECO:0000313" key="10">
    <source>
        <dbReference type="Proteomes" id="UP000005222"/>
    </source>
</evidence>
<evidence type="ECO:0000256" key="1">
    <source>
        <dbReference type="ARBA" id="ARBA00004123"/>
    </source>
</evidence>
<dbReference type="STRING" id="559304.G8YJB3"/>
<proteinExistence type="inferred from homology"/>
<evidence type="ECO:0000256" key="4">
    <source>
        <dbReference type="ARBA" id="ARBA00022728"/>
    </source>
</evidence>
<dbReference type="Gene3D" id="1.10.287.660">
    <property type="entry name" value="Helix hairpin bin"/>
    <property type="match status" value="1"/>
</dbReference>
<dbReference type="InterPro" id="IPR037200">
    <property type="entry name" value="Isy1_sf"/>
</dbReference>
<reference evidence="10" key="2">
    <citation type="journal article" date="2012" name="G3 (Bethesda)">
        <title>Pichia sorbitophila, an interspecies yeast hybrid reveals early steps of genome resolution following polyploidization.</title>
        <authorList>
            <person name="Leh Louis V."/>
            <person name="Despons L."/>
            <person name="Friedrich A."/>
            <person name="Martin T."/>
            <person name="Durrens P."/>
            <person name="Casaregola S."/>
            <person name="Neuveglise C."/>
            <person name="Fairhead C."/>
            <person name="Marck C."/>
            <person name="Cruz J.A."/>
            <person name="Straub M.L."/>
            <person name="Kugler V."/>
            <person name="Sacerdot C."/>
            <person name="Uzunov Z."/>
            <person name="Thierry A."/>
            <person name="Weiss S."/>
            <person name="Bleykasten C."/>
            <person name="De Montigny J."/>
            <person name="Jacques N."/>
            <person name="Jung P."/>
            <person name="Lemaire M."/>
            <person name="Mallet S."/>
            <person name="Morel G."/>
            <person name="Richard G.F."/>
            <person name="Sarkar A."/>
            <person name="Savel G."/>
            <person name="Schacherer J."/>
            <person name="Seret M.L."/>
            <person name="Talla E."/>
            <person name="Samson G."/>
            <person name="Jubin C."/>
            <person name="Poulain J."/>
            <person name="Vacherie B."/>
            <person name="Barbe V."/>
            <person name="Pelletier E."/>
            <person name="Sherman D.J."/>
            <person name="Westhof E."/>
            <person name="Weissenbach J."/>
            <person name="Baret P.V."/>
            <person name="Wincker P."/>
            <person name="Gaillardin C."/>
            <person name="Dujon B."/>
            <person name="Souciet J.L."/>
        </authorList>
    </citation>
    <scope>NUCLEOTIDE SEQUENCE [LARGE SCALE GENOMIC DNA]</scope>
    <source>
        <strain evidence="10">ATCC MYA-4447 / BCRC 22081 / CBS 7064 / NBRC 10061 / NRRL Y-12695</strain>
    </source>
</reference>
<dbReference type="HOGENOM" id="CLU_043453_2_1_1"/>
<comment type="similarity">
    <text evidence="2">Belongs to the ISY1 family.</text>
</comment>
<dbReference type="PANTHER" id="PTHR13021">
    <property type="entry name" value="PRE-MRNA-SPLICING FACTOR ISY1"/>
    <property type="match status" value="1"/>
</dbReference>
<organism evidence="8 10">
    <name type="scientific">Pichia sorbitophila (strain ATCC MYA-4447 / BCRC 22081 / CBS 7064 / NBRC 10061 / NRRL Y-12695)</name>
    <name type="common">Hybrid yeast</name>
    <dbReference type="NCBI Taxonomy" id="559304"/>
    <lineage>
        <taxon>Eukaryota</taxon>
        <taxon>Fungi</taxon>
        <taxon>Dikarya</taxon>
        <taxon>Ascomycota</taxon>
        <taxon>Saccharomycotina</taxon>
        <taxon>Pichiomycetes</taxon>
        <taxon>Debaryomycetaceae</taxon>
        <taxon>Millerozyma</taxon>
    </lineage>
</organism>
<keyword evidence="4" id="KW-0507">mRNA processing</keyword>
<protein>
    <recommendedName>
        <fullName evidence="3">Pre-mRNA-splicing factor ISY1</fullName>
    </recommendedName>
    <alternativeName>
        <fullName evidence="7">Pre-mRNA-splicing factor isy1</fullName>
    </alternativeName>
</protein>
<keyword evidence="5" id="KW-0508">mRNA splicing</keyword>
<reference evidence="8" key="1">
    <citation type="submission" date="2011-10" db="EMBL/GenBank/DDBJ databases">
        <authorList>
            <person name="Genoscope - CEA"/>
        </authorList>
    </citation>
    <scope>NUCLEOTIDE SEQUENCE</scope>
</reference>
<dbReference type="eggNOG" id="KOG3068">
    <property type="taxonomic scope" value="Eukaryota"/>
</dbReference>
<dbReference type="Proteomes" id="UP000005222">
    <property type="component" value="Chromosome G"/>
</dbReference>
<evidence type="ECO:0000256" key="2">
    <source>
        <dbReference type="ARBA" id="ARBA00007002"/>
    </source>
</evidence>
<dbReference type="AlphaFoldDB" id="G8YJB3"/>
<evidence type="ECO:0000313" key="9">
    <source>
        <dbReference type="EMBL" id="CCE81173.1"/>
    </source>
</evidence>